<organism evidence="8 9">
    <name type="scientific">Paenibacillus glycinis</name>
    <dbReference type="NCBI Taxonomy" id="2697035"/>
    <lineage>
        <taxon>Bacteria</taxon>
        <taxon>Bacillati</taxon>
        <taxon>Bacillota</taxon>
        <taxon>Bacilli</taxon>
        <taxon>Bacillales</taxon>
        <taxon>Paenibacillaceae</taxon>
        <taxon>Paenibacillus</taxon>
    </lineage>
</organism>
<comment type="subcellular location">
    <subcellularLocation>
        <location evidence="1">Membrane</location>
        <topology evidence="1">Lipid-anchor</topology>
    </subcellularLocation>
</comment>
<keyword evidence="4" id="KW-0472">Membrane</keyword>
<keyword evidence="9" id="KW-1185">Reference proteome</keyword>
<dbReference type="Pfam" id="PF03180">
    <property type="entry name" value="Lipoprotein_9"/>
    <property type="match status" value="1"/>
</dbReference>
<comment type="caution">
    <text evidence="8">The sequence shown here is derived from an EMBL/GenBank/DDBJ whole genome shotgun (WGS) entry which is preliminary data.</text>
</comment>
<evidence type="ECO:0000256" key="2">
    <source>
        <dbReference type="ARBA" id="ARBA00008973"/>
    </source>
</evidence>
<evidence type="ECO:0000256" key="7">
    <source>
        <dbReference type="SAM" id="SignalP"/>
    </source>
</evidence>
<name>A0ABW9XMP3_9BACL</name>
<evidence type="ECO:0000256" key="3">
    <source>
        <dbReference type="ARBA" id="ARBA00022729"/>
    </source>
</evidence>
<reference evidence="8 9" key="1">
    <citation type="submission" date="2020-01" db="EMBL/GenBank/DDBJ databases">
        <title>Paenibacillus soybeanensis sp. nov. isolated from the nodules of soybean (Glycine max(L.) Merr).</title>
        <authorList>
            <person name="Wang H."/>
        </authorList>
    </citation>
    <scope>NUCLEOTIDE SEQUENCE [LARGE SCALE GENOMIC DNA]</scope>
    <source>
        <strain evidence="8 9">T1</strain>
    </source>
</reference>
<gene>
    <name evidence="8" type="ORF">GT019_08475</name>
</gene>
<evidence type="ECO:0000313" key="8">
    <source>
        <dbReference type="EMBL" id="NBD23905.1"/>
    </source>
</evidence>
<keyword evidence="5" id="KW-0564">Palmitate</keyword>
<evidence type="ECO:0008006" key="10">
    <source>
        <dbReference type="Google" id="ProtNLM"/>
    </source>
</evidence>
<evidence type="ECO:0000256" key="1">
    <source>
        <dbReference type="ARBA" id="ARBA00004635"/>
    </source>
</evidence>
<dbReference type="PROSITE" id="PS51257">
    <property type="entry name" value="PROKAR_LIPOPROTEIN"/>
    <property type="match status" value="1"/>
</dbReference>
<dbReference type="SUPFAM" id="SSF53850">
    <property type="entry name" value="Periplasmic binding protein-like II"/>
    <property type="match status" value="1"/>
</dbReference>
<dbReference type="Gene3D" id="3.40.190.10">
    <property type="entry name" value="Periplasmic binding protein-like II"/>
    <property type="match status" value="2"/>
</dbReference>
<protein>
    <recommendedName>
        <fullName evidence="10">Lipoprotein</fullName>
    </recommendedName>
</protein>
<feature type="signal peptide" evidence="7">
    <location>
        <begin position="1"/>
        <end position="22"/>
    </location>
</feature>
<sequence length="285" mass="31659">MKKSNRFTLFIVILALAFLAAACGKGKTDDEAATANPEDKIIHHVMSDAGFNGEIVKILKAELAKDGYELDYVIVNDIIQPNKIVNDGQADTNSFQHEAYFDQFVKDQGLKNISRAFYTTFTPSGLYSKKFKSFKEVPDGALIGIPVDPANNGRALFMLRDLGLLKLKDGVDVIHATLKDITDNPHKYKFLEVDQLMLQRTLDDVDVGFLFAGTAVQMGYKPKQDALALEDGKDLPYKGIVAVNNKLLGTPKIKALQKAYESQAIKDFYKEKYGDAIEVLDDLNK</sequence>
<dbReference type="InterPro" id="IPR004872">
    <property type="entry name" value="Lipoprotein_NlpA"/>
</dbReference>
<dbReference type="PANTHER" id="PTHR30429:SF1">
    <property type="entry name" value="D-METHIONINE-BINDING LIPOPROTEIN METQ-RELATED"/>
    <property type="match status" value="1"/>
</dbReference>
<dbReference type="PANTHER" id="PTHR30429">
    <property type="entry name" value="D-METHIONINE-BINDING LIPOPROTEIN METQ"/>
    <property type="match status" value="1"/>
</dbReference>
<dbReference type="RefSeq" id="WP_161742679.1">
    <property type="nucleotide sequence ID" value="NZ_JAAAMV010000003.1"/>
</dbReference>
<evidence type="ECO:0000256" key="6">
    <source>
        <dbReference type="ARBA" id="ARBA00023288"/>
    </source>
</evidence>
<keyword evidence="6" id="KW-0449">Lipoprotein</keyword>
<feature type="chain" id="PRO_5046875311" description="Lipoprotein" evidence="7">
    <location>
        <begin position="23"/>
        <end position="285"/>
    </location>
</feature>
<proteinExistence type="inferred from homology"/>
<evidence type="ECO:0000313" key="9">
    <source>
        <dbReference type="Proteomes" id="UP000665561"/>
    </source>
</evidence>
<dbReference type="Proteomes" id="UP000665561">
    <property type="component" value="Unassembled WGS sequence"/>
</dbReference>
<keyword evidence="3 7" id="KW-0732">Signal</keyword>
<evidence type="ECO:0000256" key="5">
    <source>
        <dbReference type="ARBA" id="ARBA00023139"/>
    </source>
</evidence>
<evidence type="ECO:0000256" key="4">
    <source>
        <dbReference type="ARBA" id="ARBA00023136"/>
    </source>
</evidence>
<dbReference type="EMBL" id="JAAAMV010000003">
    <property type="protein sequence ID" value="NBD23905.1"/>
    <property type="molecule type" value="Genomic_DNA"/>
</dbReference>
<accession>A0ABW9XMP3</accession>
<comment type="similarity">
    <text evidence="2">Belongs to the NlpA lipoprotein family.</text>
</comment>